<dbReference type="InterPro" id="IPR001214">
    <property type="entry name" value="SET_dom"/>
</dbReference>
<dbReference type="SUPFAM" id="SSF82199">
    <property type="entry name" value="SET domain"/>
    <property type="match status" value="1"/>
</dbReference>
<dbReference type="Pfam" id="PF00856">
    <property type="entry name" value="SET"/>
    <property type="match status" value="1"/>
</dbReference>
<evidence type="ECO:0000313" key="2">
    <source>
        <dbReference type="EMBL" id="VDM73023.1"/>
    </source>
</evidence>
<keyword evidence="3" id="KW-1185">Reference proteome</keyword>
<gene>
    <name evidence="2" type="ORF">SVUK_LOCUS8021</name>
</gene>
<feature type="domain" description="SET" evidence="1">
    <location>
        <begin position="1"/>
        <end position="73"/>
    </location>
</feature>
<protein>
    <recommendedName>
        <fullName evidence="1">SET domain-containing protein</fullName>
    </recommendedName>
</protein>
<reference evidence="2 3" key="1">
    <citation type="submission" date="2018-11" db="EMBL/GenBank/DDBJ databases">
        <authorList>
            <consortium name="Pathogen Informatics"/>
        </authorList>
    </citation>
    <scope>NUCLEOTIDE SEQUENCE [LARGE SCALE GENOMIC DNA]</scope>
</reference>
<proteinExistence type="predicted"/>
<accession>A0A3P7IYI7</accession>
<name>A0A3P7IYI7_STRVU</name>
<dbReference type="AlphaFoldDB" id="A0A3P7IYI7"/>
<dbReference type="Gene3D" id="2.170.270.10">
    <property type="entry name" value="SET domain"/>
    <property type="match status" value="1"/>
</dbReference>
<evidence type="ECO:0000259" key="1">
    <source>
        <dbReference type="PROSITE" id="PS50280"/>
    </source>
</evidence>
<dbReference type="OrthoDB" id="5850077at2759"/>
<dbReference type="EMBL" id="UYYB01028414">
    <property type="protein sequence ID" value="VDM73023.1"/>
    <property type="molecule type" value="Genomic_DNA"/>
</dbReference>
<dbReference type="Proteomes" id="UP000270094">
    <property type="component" value="Unassembled WGS sequence"/>
</dbReference>
<dbReference type="PANTHER" id="PTHR47250">
    <property type="entry name" value="HISTONE-LYSINE N-METHYLTRANSFERASE SET-6"/>
    <property type="match status" value="1"/>
</dbReference>
<dbReference type="InterPro" id="IPR053105">
    <property type="entry name" value="Class_V-like_SAM-MTase"/>
</dbReference>
<sequence>MVLQCEAFSARNDVVYIDPKKRGNIARFISHGCFPNLIMLRYAENDLRLSHSRAVLFASQPIIGGSELFFDYGNQYLSRAGFDCQCGTMWCDSVGKQWRSAYPTEEEVQTSFEALINSF</sequence>
<organism evidence="2 3">
    <name type="scientific">Strongylus vulgaris</name>
    <name type="common">Blood worm</name>
    <dbReference type="NCBI Taxonomy" id="40348"/>
    <lineage>
        <taxon>Eukaryota</taxon>
        <taxon>Metazoa</taxon>
        <taxon>Ecdysozoa</taxon>
        <taxon>Nematoda</taxon>
        <taxon>Chromadorea</taxon>
        <taxon>Rhabditida</taxon>
        <taxon>Rhabditina</taxon>
        <taxon>Rhabditomorpha</taxon>
        <taxon>Strongyloidea</taxon>
        <taxon>Strongylidae</taxon>
        <taxon>Strongylus</taxon>
    </lineage>
</organism>
<dbReference type="InterPro" id="IPR046341">
    <property type="entry name" value="SET_dom_sf"/>
</dbReference>
<dbReference type="PANTHER" id="PTHR47250:SF3">
    <property type="entry name" value="HISTONE-LYSINE N-METHYLTRANSFERASE SET-6"/>
    <property type="match status" value="1"/>
</dbReference>
<dbReference type="PROSITE" id="PS50280">
    <property type="entry name" value="SET"/>
    <property type="match status" value="1"/>
</dbReference>
<evidence type="ECO:0000313" key="3">
    <source>
        <dbReference type="Proteomes" id="UP000270094"/>
    </source>
</evidence>